<name>A0A8H7KIH2_AGABI</name>
<dbReference type="Proteomes" id="UP000629468">
    <property type="component" value="Unassembled WGS sequence"/>
</dbReference>
<evidence type="ECO:0000313" key="3">
    <source>
        <dbReference type="Proteomes" id="UP000629468"/>
    </source>
</evidence>
<dbReference type="InterPro" id="IPR001810">
    <property type="entry name" value="F-box_dom"/>
</dbReference>
<evidence type="ECO:0000313" key="2">
    <source>
        <dbReference type="EMBL" id="KAF7777757.1"/>
    </source>
</evidence>
<dbReference type="Pfam" id="PF00646">
    <property type="entry name" value="F-box"/>
    <property type="match status" value="1"/>
</dbReference>
<dbReference type="EMBL" id="JABXXO010000005">
    <property type="protein sequence ID" value="KAF7777757.1"/>
    <property type="molecule type" value="Genomic_DNA"/>
</dbReference>
<reference evidence="2 3" key="1">
    <citation type="journal article" name="Sci. Rep.">
        <title>Telomere-to-telomere assembled and centromere annotated genomes of the two main subspecies of the button mushroom Agaricus bisporus reveal especially polymorphic chromosome ends.</title>
        <authorList>
            <person name="Sonnenberg A.S.M."/>
            <person name="Sedaghat-Telgerd N."/>
            <person name="Lavrijssen B."/>
            <person name="Ohm R.A."/>
            <person name="Hendrickx P.M."/>
            <person name="Scholtmeijer K."/>
            <person name="Baars J.J.P."/>
            <person name="van Peer A."/>
        </authorList>
    </citation>
    <scope>NUCLEOTIDE SEQUENCE [LARGE SCALE GENOMIC DNA]</scope>
    <source>
        <strain evidence="2 3">H119_p4</strain>
    </source>
</reference>
<protein>
    <recommendedName>
        <fullName evidence="1">F-box domain-containing protein</fullName>
    </recommendedName>
</protein>
<comment type="caution">
    <text evidence="2">The sequence shown here is derived from an EMBL/GenBank/DDBJ whole genome shotgun (WGS) entry which is preliminary data.</text>
</comment>
<evidence type="ECO:0000259" key="1">
    <source>
        <dbReference type="Pfam" id="PF00646"/>
    </source>
</evidence>
<proteinExistence type="predicted"/>
<sequence length="494" mass="56477">MPLLFMNQVTSFFNPKDRISAEMSSLTLPFDVWREVIQHLPLHALLSICLVNKIFYFYAQPFIFEHFVVRPKGQLKTLAASFRKSLEFLQSPRIAWAVRHFHVDLSAFPHTKMVQSASDIVLGEFADCASAFPNLRRFTFVSVYINLPVLSKLQRLLVPFTLALKSCIFASELTKTNLDIPINDLRFTDSSPFIEYATPRRRYPELFLRTEHLKSIVAGKEYAETALIEMADSIRPFTRLTHLEFPTESCCSSHLIAVLSLCPNLEVLKFNGRVASHSHLHDSHTRFPTTFLPNLKSFTGPLVFVNQLFLSNQLSPRHDLRSITICLSSNFSLHASDRSDCIEGDLFGTLNLLPDTITTLNFVALPLLGPEGLLTQIQGATLKHLGVNCDPHYYVQCLRPDQFVKRLKESRDKIPDTLEELTIGIQIKDPFQCKNGKIKELMVKQEAEILSETSFGTIPNLRTLKVWYWAKPAPRWVAWEKQVNGRIDAFWQRP</sequence>
<gene>
    <name evidence="2" type="ORF">Agabi119p4_3829</name>
</gene>
<dbReference type="AlphaFoldDB" id="A0A8H7KIH2"/>
<organism evidence="2 3">
    <name type="scientific">Agaricus bisporus var. burnettii</name>
    <dbReference type="NCBI Taxonomy" id="192524"/>
    <lineage>
        <taxon>Eukaryota</taxon>
        <taxon>Fungi</taxon>
        <taxon>Dikarya</taxon>
        <taxon>Basidiomycota</taxon>
        <taxon>Agaricomycotina</taxon>
        <taxon>Agaricomycetes</taxon>
        <taxon>Agaricomycetidae</taxon>
        <taxon>Agaricales</taxon>
        <taxon>Agaricineae</taxon>
        <taxon>Agaricaceae</taxon>
        <taxon>Agaricus</taxon>
    </lineage>
</organism>
<accession>A0A8H7KIH2</accession>
<feature type="domain" description="F-box" evidence="1">
    <location>
        <begin position="27"/>
        <end position="56"/>
    </location>
</feature>